<sequence length="551" mass="60827">MKSHLLRRTTTTAVSSPATHLLLLSSFLLHLTSSSSAAAAAPTAYEELLEYDFPVGLLPQGVTGYELNNVTGEFKAYMKETCSFKIQGYNLKYKSTISGVIEKGKLKNLKGINVKILVVWLNIVEVSRHGDQIDFSVGIMSAGFGVSNFYESPQCGCGFDCKNGIDSNQKTKFSSVDLETNIFLKGCRAKALLIPGNFGAEHGLTKMSSSMHSNSITIPFNNFKFLRTMELGHVQIKELSISKIDTSNSNRLIIDCHFCNVGDIPDSLIGCGYKNVLDLNPRPFDTIHPLPTEKQPNPYKTNTCPHITSTLSKMSSTATTLSFLLLLLSATAATVSAAKKPTVYEVLEEYDFPAGLLPTGVTDYKLNQSTGEFEVKLRETCSFTVKNYDLRYKSTINGVISKDKLRKLKGVSVKLLVFWADIVEVSRDGNALDFSVGIMSAGFKVDGFDESPECGCGFDCNALEIGGHKKKKVDDVYVFQFGFFVWNKIDFDLNKKAQTPAKQPKLSSSPSSPEAEAFKKPRIKMLSYSRRPLCSDILTTEGNHLIWLLKR</sequence>
<evidence type="ECO:0000313" key="2">
    <source>
        <dbReference type="EMBL" id="KAJ9547667.1"/>
    </source>
</evidence>
<protein>
    <recommendedName>
        <fullName evidence="4">DUF538 family protein</fullName>
    </recommendedName>
</protein>
<feature type="signal peptide" evidence="1">
    <location>
        <begin position="1"/>
        <end position="34"/>
    </location>
</feature>
<keyword evidence="1" id="KW-0732">Signal</keyword>
<keyword evidence="3" id="KW-1185">Reference proteome</keyword>
<dbReference type="InterPro" id="IPR036758">
    <property type="entry name" value="At5g01610-like"/>
</dbReference>
<gene>
    <name evidence="2" type="ORF">OSB04_020210</name>
</gene>
<dbReference type="PANTHER" id="PTHR31676:SF76">
    <property type="entry name" value="OS05G0362300 PROTEIN"/>
    <property type="match status" value="1"/>
</dbReference>
<dbReference type="Proteomes" id="UP001172457">
    <property type="component" value="Chromosome 5"/>
</dbReference>
<name>A0AA38W5P1_9ASTR</name>
<dbReference type="PANTHER" id="PTHR31676">
    <property type="entry name" value="T31J12.3 PROTEIN-RELATED"/>
    <property type="match status" value="1"/>
</dbReference>
<accession>A0AA38W5P1</accession>
<feature type="chain" id="PRO_5041412717" description="DUF538 family protein" evidence="1">
    <location>
        <begin position="35"/>
        <end position="551"/>
    </location>
</feature>
<dbReference type="Pfam" id="PF04398">
    <property type="entry name" value="DUF538"/>
    <property type="match status" value="2"/>
</dbReference>
<proteinExistence type="predicted"/>
<evidence type="ECO:0000313" key="3">
    <source>
        <dbReference type="Proteomes" id="UP001172457"/>
    </source>
</evidence>
<dbReference type="Gene3D" id="2.30.240.10">
    <property type="entry name" value="At5g01610-like"/>
    <property type="match status" value="2"/>
</dbReference>
<dbReference type="EMBL" id="JARYMX010000005">
    <property type="protein sequence ID" value="KAJ9547667.1"/>
    <property type="molecule type" value="Genomic_DNA"/>
</dbReference>
<comment type="caution">
    <text evidence="2">The sequence shown here is derived from an EMBL/GenBank/DDBJ whole genome shotgun (WGS) entry which is preliminary data.</text>
</comment>
<evidence type="ECO:0000256" key="1">
    <source>
        <dbReference type="SAM" id="SignalP"/>
    </source>
</evidence>
<organism evidence="2 3">
    <name type="scientific">Centaurea solstitialis</name>
    <name type="common">yellow star-thistle</name>
    <dbReference type="NCBI Taxonomy" id="347529"/>
    <lineage>
        <taxon>Eukaryota</taxon>
        <taxon>Viridiplantae</taxon>
        <taxon>Streptophyta</taxon>
        <taxon>Embryophyta</taxon>
        <taxon>Tracheophyta</taxon>
        <taxon>Spermatophyta</taxon>
        <taxon>Magnoliopsida</taxon>
        <taxon>eudicotyledons</taxon>
        <taxon>Gunneridae</taxon>
        <taxon>Pentapetalae</taxon>
        <taxon>asterids</taxon>
        <taxon>campanulids</taxon>
        <taxon>Asterales</taxon>
        <taxon>Asteraceae</taxon>
        <taxon>Carduoideae</taxon>
        <taxon>Cardueae</taxon>
        <taxon>Centaureinae</taxon>
        <taxon>Centaurea</taxon>
    </lineage>
</organism>
<dbReference type="InterPro" id="IPR007493">
    <property type="entry name" value="DUF538"/>
</dbReference>
<dbReference type="SUPFAM" id="SSF141562">
    <property type="entry name" value="At5g01610-like"/>
    <property type="match status" value="2"/>
</dbReference>
<evidence type="ECO:0008006" key="4">
    <source>
        <dbReference type="Google" id="ProtNLM"/>
    </source>
</evidence>
<dbReference type="AlphaFoldDB" id="A0AA38W5P1"/>
<reference evidence="2" key="1">
    <citation type="submission" date="2023-03" db="EMBL/GenBank/DDBJ databases">
        <title>Chromosome-scale reference genome and RAD-based genetic map of yellow starthistle (Centaurea solstitialis) reveal putative structural variation and QTLs associated with invader traits.</title>
        <authorList>
            <person name="Reatini B."/>
            <person name="Cang F.A."/>
            <person name="Jiang Q."/>
            <person name="Mckibben M.T.W."/>
            <person name="Barker M.S."/>
            <person name="Rieseberg L.H."/>
            <person name="Dlugosch K.M."/>
        </authorList>
    </citation>
    <scope>NUCLEOTIDE SEQUENCE</scope>
    <source>
        <strain evidence="2">CAN-66</strain>
        <tissue evidence="2">Leaf</tissue>
    </source>
</reference>